<dbReference type="Proteomes" id="UP000308891">
    <property type="component" value="Unassembled WGS sequence"/>
</dbReference>
<dbReference type="RefSeq" id="WP_136553094.1">
    <property type="nucleotide sequence ID" value="NZ_STGJ01000008.1"/>
</dbReference>
<accession>A0A4T0UWW7</accession>
<sequence length="71" mass="7909">MDIRDSNGNLLQSGDTVTVIKDLKVKGSSAVIKRGTVFKNIRVSEDDDEHVECRNDKIKGLMLKTCFLKKG</sequence>
<dbReference type="EMBL" id="STGJ01000008">
    <property type="protein sequence ID" value="TIC83175.1"/>
    <property type="molecule type" value="Genomic_DNA"/>
</dbReference>
<reference evidence="2 3" key="1">
    <citation type="submission" date="2019-04" db="EMBL/GenBank/DDBJ databases">
        <title>Crenobacter sp. nov.</title>
        <authorList>
            <person name="Shi S."/>
        </authorList>
    </citation>
    <scope>NUCLEOTIDE SEQUENCE [LARGE SCALE GENOMIC DNA]</scope>
    <source>
        <strain evidence="2 3">GY 70310</strain>
    </source>
</reference>
<dbReference type="AlphaFoldDB" id="A0A4T0UWW7"/>
<gene>
    <name evidence="2" type="ORF">E5K04_08780</name>
</gene>
<name>A0A4T0UWW7_9NEIS</name>
<dbReference type="Gene3D" id="2.30.30.40">
    <property type="entry name" value="SH3 Domains"/>
    <property type="match status" value="1"/>
</dbReference>
<comment type="caution">
    <text evidence="2">The sequence shown here is derived from an EMBL/GenBank/DDBJ whole genome shotgun (WGS) entry which is preliminary data.</text>
</comment>
<organism evidence="2 3">
    <name type="scientific">Crenobacter intestini</name>
    <dbReference type="NCBI Taxonomy" id="2563443"/>
    <lineage>
        <taxon>Bacteria</taxon>
        <taxon>Pseudomonadati</taxon>
        <taxon>Pseudomonadota</taxon>
        <taxon>Betaproteobacteria</taxon>
        <taxon>Neisseriales</taxon>
        <taxon>Neisseriaceae</taxon>
        <taxon>Crenobacter</taxon>
    </lineage>
</organism>
<keyword evidence="3" id="KW-1185">Reference proteome</keyword>
<proteinExistence type="predicted"/>
<dbReference type="OrthoDB" id="9810131at2"/>
<feature type="domain" description="Protein YjdM C-terminal" evidence="1">
    <location>
        <begin position="3"/>
        <end position="70"/>
    </location>
</feature>
<dbReference type="InterPro" id="IPR013988">
    <property type="entry name" value="YjdM_C"/>
</dbReference>
<evidence type="ECO:0000313" key="2">
    <source>
        <dbReference type="EMBL" id="TIC83175.1"/>
    </source>
</evidence>
<evidence type="ECO:0000313" key="3">
    <source>
        <dbReference type="Proteomes" id="UP000308891"/>
    </source>
</evidence>
<dbReference type="SUPFAM" id="SSF82057">
    <property type="entry name" value="Prokaryotic SH3-related domain"/>
    <property type="match status" value="1"/>
</dbReference>
<evidence type="ECO:0000259" key="1">
    <source>
        <dbReference type="Pfam" id="PF03831"/>
    </source>
</evidence>
<protein>
    <submittedName>
        <fullName evidence="2">PhnA protein</fullName>
    </submittedName>
</protein>
<dbReference type="Pfam" id="PF03831">
    <property type="entry name" value="YjdM"/>
    <property type="match status" value="1"/>
</dbReference>